<dbReference type="InterPro" id="IPR009362">
    <property type="entry name" value="YhcG_C"/>
</dbReference>
<evidence type="ECO:0000313" key="3">
    <source>
        <dbReference type="Proteomes" id="UP000839052"/>
    </source>
</evidence>
<feature type="domain" description="YhcG PDDEXK nuclease" evidence="1">
    <location>
        <begin position="15"/>
        <end position="89"/>
    </location>
</feature>
<evidence type="ECO:0000259" key="1">
    <source>
        <dbReference type="Pfam" id="PF06250"/>
    </source>
</evidence>
<dbReference type="EMBL" id="OU912926">
    <property type="protein sequence ID" value="CAG9933566.1"/>
    <property type="molecule type" value="Genomic_DNA"/>
</dbReference>
<dbReference type="Proteomes" id="UP000839052">
    <property type="component" value="Chromosome"/>
</dbReference>
<reference evidence="2 3" key="1">
    <citation type="submission" date="2021-10" db="EMBL/GenBank/DDBJ databases">
        <authorList>
            <person name="Koch H."/>
        </authorList>
    </citation>
    <scope>NUCLEOTIDE SEQUENCE [LARGE SCALE GENOMIC DNA]</scope>
    <source>
        <strain evidence="2">6680</strain>
    </source>
</reference>
<proteinExistence type="predicted"/>
<name>A0ABN8ASG2_9PROT</name>
<dbReference type="InterPro" id="IPR053148">
    <property type="entry name" value="PD-DEXK-like_domain"/>
</dbReference>
<keyword evidence="3" id="KW-1185">Reference proteome</keyword>
<evidence type="ECO:0000313" key="2">
    <source>
        <dbReference type="EMBL" id="CAG9933566.1"/>
    </source>
</evidence>
<dbReference type="RefSeq" id="WP_239797324.1">
    <property type="nucleotide sequence ID" value="NZ_OU912926.1"/>
</dbReference>
<accession>A0ABN8ASG2</accession>
<sequence>MSFDQLLLSGKSQMLEFKTRFETSRLLEADLEQAIINELQSFLLKLGMGAYVARQMRIATKTQDFYVDLVRYIDLLNCFAPLNLKVGEALPFEDELQRERGREGCGWQNKKK</sequence>
<protein>
    <recommendedName>
        <fullName evidence="1">YhcG PDDEXK nuclease domain-containing protein</fullName>
    </recommendedName>
</protein>
<gene>
    <name evidence="2" type="ORF">NTG6680_2317</name>
</gene>
<organism evidence="2 3">
    <name type="scientific">Candidatus Nitrotoga arctica</name>
    <dbReference type="NCBI Taxonomy" id="453162"/>
    <lineage>
        <taxon>Bacteria</taxon>
        <taxon>Pseudomonadati</taxon>
        <taxon>Pseudomonadota</taxon>
        <taxon>Betaproteobacteria</taxon>
        <taxon>Nitrosomonadales</taxon>
        <taxon>Gallionellaceae</taxon>
        <taxon>Candidatus Nitrotoga</taxon>
    </lineage>
</organism>
<dbReference type="Pfam" id="PF06250">
    <property type="entry name" value="YhcG_C"/>
    <property type="match status" value="1"/>
</dbReference>
<dbReference type="PANTHER" id="PTHR30547:SF5">
    <property type="entry name" value="NUCLEASE YHCG-RELATED"/>
    <property type="match status" value="1"/>
</dbReference>
<dbReference type="PANTHER" id="PTHR30547">
    <property type="entry name" value="UNCHARACTERIZED PROTEIN YHCG-RELATED"/>
    <property type="match status" value="1"/>
</dbReference>